<feature type="region of interest" description="Disordered" evidence="1">
    <location>
        <begin position="1"/>
        <end position="45"/>
    </location>
</feature>
<gene>
    <name evidence="2" type="ORF">PVL29_003577</name>
</gene>
<sequence>MLGLVTLSTDLHSDKQCPDGPEMLANLHGSPIKHGNSDRPSGMND</sequence>
<feature type="compositionally biased region" description="Polar residues" evidence="1">
    <location>
        <begin position="1"/>
        <end position="10"/>
    </location>
</feature>
<keyword evidence="3" id="KW-1185">Reference proteome</keyword>
<organism evidence="2 3">
    <name type="scientific">Vitis rotundifolia</name>
    <name type="common">Muscadine grape</name>
    <dbReference type="NCBI Taxonomy" id="103349"/>
    <lineage>
        <taxon>Eukaryota</taxon>
        <taxon>Viridiplantae</taxon>
        <taxon>Streptophyta</taxon>
        <taxon>Embryophyta</taxon>
        <taxon>Tracheophyta</taxon>
        <taxon>Spermatophyta</taxon>
        <taxon>Magnoliopsida</taxon>
        <taxon>eudicotyledons</taxon>
        <taxon>Gunneridae</taxon>
        <taxon>Pentapetalae</taxon>
        <taxon>rosids</taxon>
        <taxon>Vitales</taxon>
        <taxon>Vitaceae</taxon>
        <taxon>Viteae</taxon>
        <taxon>Vitis</taxon>
    </lineage>
</organism>
<dbReference type="Proteomes" id="UP001168098">
    <property type="component" value="Unassembled WGS sequence"/>
</dbReference>
<proteinExistence type="predicted"/>
<accession>A0AA39E5A9</accession>
<reference evidence="2 3" key="1">
    <citation type="journal article" date="2023" name="BMC Biotechnol.">
        <title>Vitis rotundifolia cv Carlos genome sequencing.</title>
        <authorList>
            <person name="Huff M."/>
            <person name="Hulse-Kemp A."/>
            <person name="Scheffler B."/>
            <person name="Youngblood R."/>
            <person name="Simpson S."/>
            <person name="Babiker E."/>
            <person name="Staton M."/>
        </authorList>
    </citation>
    <scope>NUCLEOTIDE SEQUENCE [LARGE SCALE GENOMIC DNA]</scope>
    <source>
        <tissue evidence="2">Leaf</tissue>
    </source>
</reference>
<protein>
    <submittedName>
        <fullName evidence="2">Uncharacterized protein</fullName>
    </submittedName>
</protein>
<evidence type="ECO:0000313" key="2">
    <source>
        <dbReference type="EMBL" id="KAJ9705577.1"/>
    </source>
</evidence>
<name>A0AA39E5A9_VITRO</name>
<dbReference type="AlphaFoldDB" id="A0AA39E5A9"/>
<evidence type="ECO:0000256" key="1">
    <source>
        <dbReference type="SAM" id="MobiDB-lite"/>
    </source>
</evidence>
<evidence type="ECO:0000313" key="3">
    <source>
        <dbReference type="Proteomes" id="UP001168098"/>
    </source>
</evidence>
<dbReference type="EMBL" id="JARBHA010000003">
    <property type="protein sequence ID" value="KAJ9705577.1"/>
    <property type="molecule type" value="Genomic_DNA"/>
</dbReference>
<comment type="caution">
    <text evidence="2">The sequence shown here is derived from an EMBL/GenBank/DDBJ whole genome shotgun (WGS) entry which is preliminary data.</text>
</comment>